<evidence type="ECO:0000256" key="2">
    <source>
        <dbReference type="ARBA" id="ARBA00004651"/>
    </source>
</evidence>
<evidence type="ECO:0000256" key="8">
    <source>
        <dbReference type="ARBA" id="ARBA00022475"/>
    </source>
</evidence>
<dbReference type="PANTHER" id="PTHR46382:SF1">
    <property type="entry name" value="PHOSPHATIDATE CYTIDYLYLTRANSFERASE"/>
    <property type="match status" value="1"/>
</dbReference>
<keyword evidence="15 20" id="KW-0472">Membrane</keyword>
<evidence type="ECO:0000256" key="9">
    <source>
        <dbReference type="ARBA" id="ARBA00022516"/>
    </source>
</evidence>
<dbReference type="EMBL" id="BAABHS010000021">
    <property type="protein sequence ID" value="GAA4979257.1"/>
    <property type="molecule type" value="Genomic_DNA"/>
</dbReference>
<protein>
    <recommendedName>
        <fullName evidence="7 18">Phosphatidate cytidylyltransferase</fullName>
        <ecNumber evidence="6 18">2.7.7.41</ecNumber>
    </recommendedName>
</protein>
<keyword evidence="11 18" id="KW-0812">Transmembrane</keyword>
<evidence type="ECO:0000256" key="7">
    <source>
        <dbReference type="ARBA" id="ARBA00019373"/>
    </source>
</evidence>
<keyword evidence="13 20" id="KW-1133">Transmembrane helix</keyword>
<evidence type="ECO:0000256" key="18">
    <source>
        <dbReference type="RuleBase" id="RU003938"/>
    </source>
</evidence>
<keyword evidence="10 18" id="KW-0808">Transferase</keyword>
<comment type="subcellular location">
    <subcellularLocation>
        <location evidence="2">Cell membrane</location>
        <topology evidence="2">Multi-pass membrane protein</topology>
    </subcellularLocation>
</comment>
<feature type="transmembrane region" description="Helical" evidence="20">
    <location>
        <begin position="364"/>
        <end position="385"/>
    </location>
</feature>
<evidence type="ECO:0000256" key="4">
    <source>
        <dbReference type="ARBA" id="ARBA00005189"/>
    </source>
</evidence>
<feature type="transmembrane region" description="Helical" evidence="20">
    <location>
        <begin position="332"/>
        <end position="352"/>
    </location>
</feature>
<evidence type="ECO:0000256" key="14">
    <source>
        <dbReference type="ARBA" id="ARBA00023098"/>
    </source>
</evidence>
<feature type="compositionally biased region" description="Pro residues" evidence="19">
    <location>
        <begin position="139"/>
        <end position="158"/>
    </location>
</feature>
<reference evidence="22" key="1">
    <citation type="journal article" date="2019" name="Int. J. Syst. Evol. Microbiol.">
        <title>The Global Catalogue of Microorganisms (GCM) 10K type strain sequencing project: providing services to taxonomists for standard genome sequencing and annotation.</title>
        <authorList>
            <consortium name="The Broad Institute Genomics Platform"/>
            <consortium name="The Broad Institute Genome Sequencing Center for Infectious Disease"/>
            <person name="Wu L."/>
            <person name="Ma J."/>
        </authorList>
    </citation>
    <scope>NUCLEOTIDE SEQUENCE [LARGE SCALE GENOMIC DNA]</scope>
    <source>
        <strain evidence="22">JCM 17986</strain>
    </source>
</reference>
<dbReference type="PANTHER" id="PTHR46382">
    <property type="entry name" value="PHOSPHATIDATE CYTIDYLYLTRANSFERASE"/>
    <property type="match status" value="1"/>
</dbReference>
<evidence type="ECO:0000256" key="12">
    <source>
        <dbReference type="ARBA" id="ARBA00022695"/>
    </source>
</evidence>
<comment type="pathway">
    <text evidence="4">Lipid metabolism.</text>
</comment>
<keyword evidence="12 18" id="KW-0548">Nucleotidyltransferase</keyword>
<evidence type="ECO:0000256" key="15">
    <source>
        <dbReference type="ARBA" id="ARBA00023136"/>
    </source>
</evidence>
<gene>
    <name evidence="21" type="ORF">GCM10023205_54690</name>
</gene>
<evidence type="ECO:0000256" key="13">
    <source>
        <dbReference type="ARBA" id="ARBA00022989"/>
    </source>
</evidence>
<dbReference type="Proteomes" id="UP001500466">
    <property type="component" value="Unassembled WGS sequence"/>
</dbReference>
<evidence type="ECO:0000313" key="22">
    <source>
        <dbReference type="Proteomes" id="UP001500466"/>
    </source>
</evidence>
<evidence type="ECO:0000256" key="11">
    <source>
        <dbReference type="ARBA" id="ARBA00022692"/>
    </source>
</evidence>
<keyword evidence="8" id="KW-1003">Cell membrane</keyword>
<feature type="compositionally biased region" description="Gly residues" evidence="19">
    <location>
        <begin position="93"/>
        <end position="118"/>
    </location>
</feature>
<comment type="caution">
    <text evidence="21">The sequence shown here is derived from an EMBL/GenBank/DDBJ whole genome shotgun (WGS) entry which is preliminary data.</text>
</comment>
<feature type="transmembrane region" description="Helical" evidence="20">
    <location>
        <begin position="301"/>
        <end position="320"/>
    </location>
</feature>
<feature type="transmembrane region" description="Helical" evidence="20">
    <location>
        <begin position="216"/>
        <end position="236"/>
    </location>
</feature>
<evidence type="ECO:0000256" key="6">
    <source>
        <dbReference type="ARBA" id="ARBA00012487"/>
    </source>
</evidence>
<evidence type="ECO:0000313" key="21">
    <source>
        <dbReference type="EMBL" id="GAA4979257.1"/>
    </source>
</evidence>
<keyword evidence="16" id="KW-0594">Phospholipid biosynthesis</keyword>
<evidence type="ECO:0000256" key="17">
    <source>
        <dbReference type="ARBA" id="ARBA00023264"/>
    </source>
</evidence>
<feature type="compositionally biased region" description="Low complexity" evidence="19">
    <location>
        <begin position="50"/>
        <end position="64"/>
    </location>
</feature>
<keyword evidence="22" id="KW-1185">Reference proteome</keyword>
<feature type="transmembrane region" description="Helical" evidence="20">
    <location>
        <begin position="272"/>
        <end position="289"/>
    </location>
</feature>
<comment type="similarity">
    <text evidence="5 18">Belongs to the CDS family.</text>
</comment>
<feature type="region of interest" description="Disordered" evidence="19">
    <location>
        <begin position="1"/>
        <end position="188"/>
    </location>
</feature>
<accession>A0ABP9HVU5</accession>
<dbReference type="InterPro" id="IPR000374">
    <property type="entry name" value="PC_trans"/>
</dbReference>
<evidence type="ECO:0000256" key="20">
    <source>
        <dbReference type="SAM" id="Phobius"/>
    </source>
</evidence>
<evidence type="ECO:0000256" key="5">
    <source>
        <dbReference type="ARBA" id="ARBA00010185"/>
    </source>
</evidence>
<evidence type="ECO:0000256" key="16">
    <source>
        <dbReference type="ARBA" id="ARBA00023209"/>
    </source>
</evidence>
<keyword evidence="14" id="KW-0443">Lipid metabolism</keyword>
<dbReference type="Pfam" id="PF01148">
    <property type="entry name" value="CTP_transf_1"/>
    <property type="match status" value="1"/>
</dbReference>
<comment type="catalytic activity">
    <reaction evidence="1 18">
        <text>a 1,2-diacyl-sn-glycero-3-phosphate + CTP + H(+) = a CDP-1,2-diacyl-sn-glycerol + diphosphate</text>
        <dbReference type="Rhea" id="RHEA:16229"/>
        <dbReference type="ChEBI" id="CHEBI:15378"/>
        <dbReference type="ChEBI" id="CHEBI:33019"/>
        <dbReference type="ChEBI" id="CHEBI:37563"/>
        <dbReference type="ChEBI" id="CHEBI:58332"/>
        <dbReference type="ChEBI" id="CHEBI:58608"/>
        <dbReference type="EC" id="2.7.7.41"/>
    </reaction>
</comment>
<keyword evidence="17" id="KW-1208">Phospholipid metabolism</keyword>
<evidence type="ECO:0000256" key="3">
    <source>
        <dbReference type="ARBA" id="ARBA00005119"/>
    </source>
</evidence>
<evidence type="ECO:0000256" key="1">
    <source>
        <dbReference type="ARBA" id="ARBA00001698"/>
    </source>
</evidence>
<evidence type="ECO:0000256" key="19">
    <source>
        <dbReference type="SAM" id="MobiDB-lite"/>
    </source>
</evidence>
<proteinExistence type="inferred from homology"/>
<organism evidence="21 22">
    <name type="scientific">Yinghuangia aomiensis</name>
    <dbReference type="NCBI Taxonomy" id="676205"/>
    <lineage>
        <taxon>Bacteria</taxon>
        <taxon>Bacillati</taxon>
        <taxon>Actinomycetota</taxon>
        <taxon>Actinomycetes</taxon>
        <taxon>Kitasatosporales</taxon>
        <taxon>Streptomycetaceae</taxon>
        <taxon>Yinghuangia</taxon>
    </lineage>
</organism>
<feature type="transmembrane region" description="Helical" evidence="20">
    <location>
        <begin position="248"/>
        <end position="266"/>
    </location>
</feature>
<sequence length="456" mass="45773">MNNSTWGGAPEPDSGPGPFQPYDPWAGQAVQAPDPYGTQDADALRTQVIPAMPADPAGMAASAPGPVPGGPPADDWAVGGDAGSTRAQQHPGAAGGVDPHGGVYGDGFGEAPGTGDTGGADTADDVQHTAYLPVADPGVRPPADPGAVPPTPPQPARPPVSAGTLVTDRPEHSGGESGRPAQPKKSRAGRNLPAAIGVGVGLGAAIVVSLLTVPVIFVGIVILAVLIGLWELSGALKRGHGGAGAANVPLVPLGVGSIAMLIAAYARGPEGLGIATALTALAVMIWRMTEGPEDYLRDTAAGVFSVFYLPFLASFAVLMLADDDGAKRVLVFFLAVVCSDTGAYAAGVLFGKHKMAPTISPGKTWEGFAGAVATCAVAGALSLTLMLDGQWWQGALLGAAVAATAALGDLVESMIKRDLGVKDMGDLLPGHGGVMDRLDSLLASAPAVWLLLEIFL</sequence>
<evidence type="ECO:0000256" key="10">
    <source>
        <dbReference type="ARBA" id="ARBA00022679"/>
    </source>
</evidence>
<comment type="pathway">
    <text evidence="3 18">Phospholipid metabolism; CDP-diacylglycerol biosynthesis; CDP-diacylglycerol from sn-glycerol 3-phosphate: step 3/3.</text>
</comment>
<name>A0ABP9HVU5_9ACTN</name>
<keyword evidence="9" id="KW-0444">Lipid biosynthesis</keyword>
<dbReference type="EC" id="2.7.7.41" evidence="6 18"/>
<dbReference type="PROSITE" id="PS01315">
    <property type="entry name" value="CDS"/>
    <property type="match status" value="1"/>
</dbReference>